<feature type="transmembrane region" description="Helical" evidence="6">
    <location>
        <begin position="333"/>
        <end position="356"/>
    </location>
</feature>
<evidence type="ECO:0000256" key="5">
    <source>
        <dbReference type="ARBA" id="ARBA00023136"/>
    </source>
</evidence>
<feature type="transmembrane region" description="Helical" evidence="6">
    <location>
        <begin position="12"/>
        <end position="29"/>
    </location>
</feature>
<dbReference type="RefSeq" id="WP_106660644.1">
    <property type="nucleotide sequence ID" value="NZ_PJEO01000052.1"/>
</dbReference>
<protein>
    <submittedName>
        <fullName evidence="7">Sugar transporter</fullName>
    </submittedName>
</protein>
<dbReference type="EMBL" id="PJEO01000052">
    <property type="protein sequence ID" value="PKQ44064.1"/>
    <property type="molecule type" value="Genomic_DNA"/>
</dbReference>
<dbReference type="GO" id="GO:0005886">
    <property type="term" value="C:plasma membrane"/>
    <property type="evidence" value="ECO:0007669"/>
    <property type="project" value="UniProtKB-SubCell"/>
</dbReference>
<feature type="transmembrane region" description="Helical" evidence="6">
    <location>
        <begin position="155"/>
        <end position="177"/>
    </location>
</feature>
<organism evidence="7 8">
    <name type="scientific">Confluentibacter flavum</name>
    <dbReference type="NCBI Taxonomy" id="1909700"/>
    <lineage>
        <taxon>Bacteria</taxon>
        <taxon>Pseudomonadati</taxon>
        <taxon>Bacteroidota</taxon>
        <taxon>Flavobacteriia</taxon>
        <taxon>Flavobacteriales</taxon>
        <taxon>Flavobacteriaceae</taxon>
        <taxon>Confluentibacter</taxon>
    </lineage>
</organism>
<evidence type="ECO:0000256" key="1">
    <source>
        <dbReference type="ARBA" id="ARBA00004651"/>
    </source>
</evidence>
<evidence type="ECO:0000313" key="8">
    <source>
        <dbReference type="Proteomes" id="UP000233435"/>
    </source>
</evidence>
<dbReference type="InterPro" id="IPR050833">
    <property type="entry name" value="Poly_Biosynth_Transport"/>
</dbReference>
<dbReference type="OrthoDB" id="8609648at2"/>
<proteinExistence type="predicted"/>
<comment type="subcellular location">
    <subcellularLocation>
        <location evidence="1">Cell membrane</location>
        <topology evidence="1">Multi-pass membrane protein</topology>
    </subcellularLocation>
</comment>
<feature type="transmembrane region" description="Helical" evidence="6">
    <location>
        <begin position="377"/>
        <end position="396"/>
    </location>
</feature>
<evidence type="ECO:0000256" key="2">
    <source>
        <dbReference type="ARBA" id="ARBA00022475"/>
    </source>
</evidence>
<keyword evidence="3 6" id="KW-0812">Transmembrane</keyword>
<feature type="transmembrane region" description="Helical" evidence="6">
    <location>
        <begin position="91"/>
        <end position="113"/>
    </location>
</feature>
<keyword evidence="7" id="KW-0762">Sugar transport</keyword>
<accession>A0A2N3HGN7</accession>
<feature type="transmembrane region" description="Helical" evidence="6">
    <location>
        <begin position="402"/>
        <end position="422"/>
    </location>
</feature>
<feature type="transmembrane region" description="Helical" evidence="6">
    <location>
        <begin position="49"/>
        <end position="70"/>
    </location>
</feature>
<keyword evidence="2" id="KW-1003">Cell membrane</keyword>
<name>A0A2N3HGN7_9FLAO</name>
<comment type="caution">
    <text evidence="7">The sequence shown here is derived from an EMBL/GenBank/DDBJ whole genome shotgun (WGS) entry which is preliminary data.</text>
</comment>
<evidence type="ECO:0000313" key="7">
    <source>
        <dbReference type="EMBL" id="PKQ44064.1"/>
    </source>
</evidence>
<gene>
    <name evidence="7" type="ORF">CSW08_14780</name>
</gene>
<evidence type="ECO:0000256" key="3">
    <source>
        <dbReference type="ARBA" id="ARBA00022692"/>
    </source>
</evidence>
<dbReference type="Proteomes" id="UP000233435">
    <property type="component" value="Unassembled WGS sequence"/>
</dbReference>
<feature type="transmembrane region" description="Helical" evidence="6">
    <location>
        <begin position="119"/>
        <end position="143"/>
    </location>
</feature>
<keyword evidence="5 6" id="KW-0472">Membrane</keyword>
<feature type="transmembrane region" description="Helical" evidence="6">
    <location>
        <begin position="468"/>
        <end position="494"/>
    </location>
</feature>
<evidence type="ECO:0000256" key="6">
    <source>
        <dbReference type="SAM" id="Phobius"/>
    </source>
</evidence>
<dbReference type="PANTHER" id="PTHR30250">
    <property type="entry name" value="PST FAMILY PREDICTED COLANIC ACID TRANSPORTER"/>
    <property type="match status" value="1"/>
</dbReference>
<feature type="transmembrane region" description="Helical" evidence="6">
    <location>
        <begin position="434"/>
        <end position="456"/>
    </location>
</feature>
<keyword evidence="4 6" id="KW-1133">Transmembrane helix</keyword>
<keyword evidence="7" id="KW-0813">Transport</keyword>
<feature type="transmembrane region" description="Helical" evidence="6">
    <location>
        <begin position="306"/>
        <end position="327"/>
    </location>
</feature>
<feature type="transmembrane region" description="Helical" evidence="6">
    <location>
        <begin position="183"/>
        <end position="200"/>
    </location>
</feature>
<keyword evidence="8" id="KW-1185">Reference proteome</keyword>
<dbReference type="AlphaFoldDB" id="A0A2N3HGN7"/>
<evidence type="ECO:0000256" key="4">
    <source>
        <dbReference type="ARBA" id="ARBA00022989"/>
    </source>
</evidence>
<sequence>MSRVSKSIKNAKVGVFFFLISIVVQFFSRKIFLDHLGDEFIGLDATLRSILGFLNLAELGIGTAIGFALYKPIFDEDQNEINKIVALLGVLYKRIGFIIIGLGVITSLFFPLIFKDAPFSLLLIYFIFYALLSSSLLSYFVNYHQSLLGADQKGYIIQSYFQIFNITRVIIQCFVAIYLQNFYLWIALELVFSVIYSIVLRSKVKEHYPWLILNSSQKAEIIKEYPELIKTIKQVFIHKISVFVKGGTDNILVYALVNLQSVAFFGNYQLIFLKLSGLVKMAFAGTGSAIGNLVAENDKENINKIFWELIAVQFFIAGFFSMIIYYIMEPFIILWLGAEYIMANSVLLLMIANFFIYEISTPIERYKNAYGLYSDTWAPATEVILNLAISYFFGRIWGIEGILLGTLVSATLIVIIWKPYFLYKNGFKKNVWHYWKGIMPVTIVFFISAFLINYIVSHFPYNKSSSNLINWAIYLFKVTSIVTLIYGVLLFIFIKGFKVFCLRMKKLLQHKLFTNK</sequence>
<dbReference type="PANTHER" id="PTHR30250:SF26">
    <property type="entry name" value="PSMA PROTEIN"/>
    <property type="match status" value="1"/>
</dbReference>
<reference evidence="7 8" key="1">
    <citation type="submission" date="2017-12" db="EMBL/GenBank/DDBJ databases">
        <title>Confluentibacter flavum sp. nov., isolated from the saline lake.</title>
        <authorList>
            <person name="Yu L."/>
        </authorList>
    </citation>
    <scope>NUCLEOTIDE SEQUENCE [LARGE SCALE GENOMIC DNA]</scope>
    <source>
        <strain evidence="7 8">3B</strain>
    </source>
</reference>
<feature type="transmembrane region" description="Helical" evidence="6">
    <location>
        <begin position="251"/>
        <end position="271"/>
    </location>
</feature>